<name>A0A2Z5GBE3_9BACT</name>
<organism evidence="1 2">
    <name type="scientific">Acidisarcina polymorpha</name>
    <dbReference type="NCBI Taxonomy" id="2211140"/>
    <lineage>
        <taxon>Bacteria</taxon>
        <taxon>Pseudomonadati</taxon>
        <taxon>Acidobacteriota</taxon>
        <taxon>Terriglobia</taxon>
        <taxon>Terriglobales</taxon>
        <taxon>Acidobacteriaceae</taxon>
        <taxon>Acidisarcina</taxon>
    </lineage>
</organism>
<proteinExistence type="predicted"/>
<keyword evidence="1" id="KW-0614">Plasmid</keyword>
<evidence type="ECO:0000313" key="2">
    <source>
        <dbReference type="Proteomes" id="UP000253606"/>
    </source>
</evidence>
<accession>A0A2Z5GBE3</accession>
<geneLocation type="plasmid" evidence="2">
    <name>pacpol1</name>
</geneLocation>
<dbReference type="EMBL" id="CP030841">
    <property type="protein sequence ID" value="AXC15955.1"/>
    <property type="molecule type" value="Genomic_DNA"/>
</dbReference>
<dbReference type="AlphaFoldDB" id="A0A2Z5GBE3"/>
<gene>
    <name evidence="1" type="ORF">ACPOL_6745</name>
</gene>
<dbReference type="Proteomes" id="UP000253606">
    <property type="component" value="Plasmid pACPOL1"/>
</dbReference>
<reference evidence="1 2" key="1">
    <citation type="journal article" date="2018" name="Front. Microbiol.">
        <title>Hydrolytic Capabilities as a Key to Environmental Success: Chitinolytic and Cellulolytic Acidobacteria From Acidic Sub-arctic Soils and Boreal Peatlands.</title>
        <authorList>
            <person name="Belova S.E."/>
            <person name="Ravin N.V."/>
            <person name="Pankratov T.A."/>
            <person name="Rakitin A.L."/>
            <person name="Ivanova A.A."/>
            <person name="Beletsky A.V."/>
            <person name="Mardanov A.V."/>
            <person name="Sinninghe Damste J.S."/>
            <person name="Dedysh S.N."/>
        </authorList>
    </citation>
    <scope>NUCLEOTIDE SEQUENCE [LARGE SCALE GENOMIC DNA]</scope>
    <source>
        <strain evidence="1 2">SBC82</strain>
        <plasmid evidence="2">pacpol1</plasmid>
    </source>
</reference>
<evidence type="ECO:0000313" key="1">
    <source>
        <dbReference type="EMBL" id="AXC15955.1"/>
    </source>
</evidence>
<keyword evidence="2" id="KW-1185">Reference proteome</keyword>
<protein>
    <submittedName>
        <fullName evidence="1">Uncharacterized protein</fullName>
    </submittedName>
</protein>
<sequence length="40" mass="4525">MRGGYPVEISSARLIRQEQPLFSTCENDLTSKRLQSLGSR</sequence>
<dbReference type="KEGG" id="abas:ACPOL_6745"/>